<dbReference type="Gene3D" id="3.40.30.10">
    <property type="entry name" value="Glutaredoxin"/>
    <property type="match status" value="1"/>
</dbReference>
<feature type="domain" description="Thioredoxin" evidence="2">
    <location>
        <begin position="3"/>
        <end position="156"/>
    </location>
</feature>
<evidence type="ECO:0000259" key="2">
    <source>
        <dbReference type="PROSITE" id="PS51352"/>
    </source>
</evidence>
<accession>A0A6J4LNK2</accession>
<gene>
    <name evidence="3" type="ORF">AVDCRST_MAG68-2898</name>
</gene>
<keyword evidence="1" id="KW-0676">Redox-active center</keyword>
<proteinExistence type="predicted"/>
<evidence type="ECO:0000256" key="1">
    <source>
        <dbReference type="ARBA" id="ARBA00023284"/>
    </source>
</evidence>
<evidence type="ECO:0000313" key="3">
    <source>
        <dbReference type="EMBL" id="CAA9338384.1"/>
    </source>
</evidence>
<dbReference type="SUPFAM" id="SSF52833">
    <property type="entry name" value="Thioredoxin-like"/>
    <property type="match status" value="1"/>
</dbReference>
<sequence>MPLQKGDQAPDVTLPSHTNEQVSLASLYQAQPTVVVFFPLAFTSTCTEELCTFRDDLSVYNGLGVQVAAVSVDSPFVLDRFRKEIGADYLFLSDFNREASRGFGVLREAPLGPGLRNASDRAVFIVNTDGTVRYVWHSSNPSLLPPFEEIRAALAN</sequence>
<dbReference type="GO" id="GO:0016491">
    <property type="term" value="F:oxidoreductase activity"/>
    <property type="evidence" value="ECO:0007669"/>
    <property type="project" value="InterPro"/>
</dbReference>
<dbReference type="EMBL" id="CADCTW010000134">
    <property type="protein sequence ID" value="CAA9338384.1"/>
    <property type="molecule type" value="Genomic_DNA"/>
</dbReference>
<dbReference type="PANTHER" id="PTHR43110">
    <property type="entry name" value="THIOL PEROXIDASE"/>
    <property type="match status" value="1"/>
</dbReference>
<dbReference type="GO" id="GO:0016209">
    <property type="term" value="F:antioxidant activity"/>
    <property type="evidence" value="ECO:0007669"/>
    <property type="project" value="InterPro"/>
</dbReference>
<organism evidence="3">
    <name type="scientific">uncultured Gemmatimonadota bacterium</name>
    <dbReference type="NCBI Taxonomy" id="203437"/>
    <lineage>
        <taxon>Bacteria</taxon>
        <taxon>Pseudomonadati</taxon>
        <taxon>Gemmatimonadota</taxon>
        <taxon>environmental samples</taxon>
    </lineage>
</organism>
<protein>
    <submittedName>
        <fullName evidence="3">Alkyl hydroperoxide reductase subunit C-like protein</fullName>
    </submittedName>
</protein>
<name>A0A6J4LNK2_9BACT</name>
<dbReference type="InterPro" id="IPR036249">
    <property type="entry name" value="Thioredoxin-like_sf"/>
</dbReference>
<dbReference type="InterPro" id="IPR050455">
    <property type="entry name" value="Tpx_Peroxidase_subfamily"/>
</dbReference>
<dbReference type="Pfam" id="PF00578">
    <property type="entry name" value="AhpC-TSA"/>
    <property type="match status" value="1"/>
</dbReference>
<reference evidence="3" key="1">
    <citation type="submission" date="2020-02" db="EMBL/GenBank/DDBJ databases">
        <authorList>
            <person name="Meier V. D."/>
        </authorList>
    </citation>
    <scope>NUCLEOTIDE SEQUENCE</scope>
    <source>
        <strain evidence="3">AVDCRST_MAG68</strain>
    </source>
</reference>
<dbReference type="PROSITE" id="PS51352">
    <property type="entry name" value="THIOREDOXIN_2"/>
    <property type="match status" value="1"/>
</dbReference>
<dbReference type="InterPro" id="IPR000866">
    <property type="entry name" value="AhpC/TSA"/>
</dbReference>
<dbReference type="InterPro" id="IPR013766">
    <property type="entry name" value="Thioredoxin_domain"/>
</dbReference>
<dbReference type="PANTHER" id="PTHR43110:SF1">
    <property type="entry name" value="THIOL PEROXIDASE"/>
    <property type="match status" value="1"/>
</dbReference>
<dbReference type="AlphaFoldDB" id="A0A6J4LNK2"/>